<comment type="caution">
    <text evidence="2">The sequence shown here is derived from an EMBL/GenBank/DDBJ whole genome shotgun (WGS) entry which is preliminary data.</text>
</comment>
<dbReference type="Proteomes" id="UP001206895">
    <property type="component" value="Unassembled WGS sequence"/>
</dbReference>
<sequence length="460" mass="47466">MPDRTPPVLRTTADDDLFIRMDRALGVPVVNQIAWRLTSAPDERELEQLFGRLASGRLGRLLRRTGLPLVRDHWVGAGAASGRRVADTEPVAEGAVVAWIDAAASRPLDLTEGPVWELRSAPLASGGAVVSLCVAHAAGDGSAVIDAVRAALDTTAATSFAARSPGLIEQAVDAATQAGAITSNLVALARGAISARTAGSPSDGNDDRTGQAPLSARTSRVVPRDPDAAPDDHVALAPVCIVGVPTEQWAAVAAASGGSSNTLFIAIVVGMLVAGGRAGDDDVVRISIPMSLRGGVPDDRANATLGLSLDVPASAARDKDLATIRALSKDVYAQRTARPGTFVRLQPMMQALGDRAVAALSKGATTPLALASNLGSLDDHLAGLGDPNRADGIVTRSTTQAISTARLRELRGGLAAWVNDTGQTTTVSVIGLDPDGLGRTSLSPILHAELARWSLTPREW</sequence>
<accession>A0ABT1H9E8</accession>
<dbReference type="RefSeq" id="WP_253659359.1">
    <property type="nucleotide sequence ID" value="NZ_BAAAJQ010000001.1"/>
</dbReference>
<evidence type="ECO:0000256" key="1">
    <source>
        <dbReference type="SAM" id="MobiDB-lite"/>
    </source>
</evidence>
<dbReference type="InterPro" id="IPR023213">
    <property type="entry name" value="CAT-like_dom_sf"/>
</dbReference>
<name>A0ABT1H9E8_9NOCA</name>
<organism evidence="2 3">
    <name type="scientific">Williamsia maris</name>
    <dbReference type="NCBI Taxonomy" id="72806"/>
    <lineage>
        <taxon>Bacteria</taxon>
        <taxon>Bacillati</taxon>
        <taxon>Actinomycetota</taxon>
        <taxon>Actinomycetes</taxon>
        <taxon>Mycobacteriales</taxon>
        <taxon>Nocardiaceae</taxon>
        <taxon>Williamsia</taxon>
    </lineage>
</organism>
<feature type="region of interest" description="Disordered" evidence="1">
    <location>
        <begin position="196"/>
        <end position="229"/>
    </location>
</feature>
<dbReference type="Gene3D" id="3.30.559.10">
    <property type="entry name" value="Chloramphenicol acetyltransferase-like domain"/>
    <property type="match status" value="1"/>
</dbReference>
<evidence type="ECO:0008006" key="4">
    <source>
        <dbReference type="Google" id="ProtNLM"/>
    </source>
</evidence>
<dbReference type="SUPFAM" id="SSF52777">
    <property type="entry name" value="CoA-dependent acyltransferases"/>
    <property type="match status" value="1"/>
</dbReference>
<evidence type="ECO:0000313" key="2">
    <source>
        <dbReference type="EMBL" id="MCP2174281.1"/>
    </source>
</evidence>
<gene>
    <name evidence="2" type="ORF">LX13_000088</name>
</gene>
<reference evidence="2 3" key="1">
    <citation type="submission" date="2022-06" db="EMBL/GenBank/DDBJ databases">
        <title>Genomic Encyclopedia of Archaeal and Bacterial Type Strains, Phase II (KMG-II): from individual species to whole genera.</title>
        <authorList>
            <person name="Goeker M."/>
        </authorList>
    </citation>
    <scope>NUCLEOTIDE SEQUENCE [LARGE SCALE GENOMIC DNA]</scope>
    <source>
        <strain evidence="2 3">DSM 44693</strain>
    </source>
</reference>
<evidence type="ECO:0000313" key="3">
    <source>
        <dbReference type="Proteomes" id="UP001206895"/>
    </source>
</evidence>
<keyword evidence="3" id="KW-1185">Reference proteome</keyword>
<protein>
    <recommendedName>
        <fullName evidence="4">Fatty acyl-AMP ligase FadD28 and polyketide synthase</fullName>
    </recommendedName>
</protein>
<proteinExistence type="predicted"/>
<dbReference type="EMBL" id="JAMTCJ010000001">
    <property type="protein sequence ID" value="MCP2174281.1"/>
    <property type="molecule type" value="Genomic_DNA"/>
</dbReference>